<name>A0ABP9BGB6_9PSEU</name>
<comment type="caution">
    <text evidence="3">The sequence shown here is derived from an EMBL/GenBank/DDBJ whole genome shotgun (WGS) entry which is preliminary data.</text>
</comment>
<dbReference type="InterPro" id="IPR050963">
    <property type="entry name" value="Sirohydro_Cobaltochel/CbiX"/>
</dbReference>
<dbReference type="EMBL" id="BAABHO010000027">
    <property type="protein sequence ID" value="GAA4795203.1"/>
    <property type="molecule type" value="Genomic_DNA"/>
</dbReference>
<dbReference type="Pfam" id="PF01903">
    <property type="entry name" value="CbiX"/>
    <property type="match status" value="2"/>
</dbReference>
<dbReference type="InterPro" id="IPR002762">
    <property type="entry name" value="CbiX-like"/>
</dbReference>
<evidence type="ECO:0000256" key="2">
    <source>
        <dbReference type="ARBA" id="ARBA00023239"/>
    </source>
</evidence>
<evidence type="ECO:0000313" key="4">
    <source>
        <dbReference type="Proteomes" id="UP001500928"/>
    </source>
</evidence>
<organism evidence="3 4">
    <name type="scientific">Actinomycetospora chlora</name>
    <dbReference type="NCBI Taxonomy" id="663608"/>
    <lineage>
        <taxon>Bacteria</taxon>
        <taxon>Bacillati</taxon>
        <taxon>Actinomycetota</taxon>
        <taxon>Actinomycetes</taxon>
        <taxon>Pseudonocardiales</taxon>
        <taxon>Pseudonocardiaceae</taxon>
        <taxon>Actinomycetospora</taxon>
    </lineage>
</organism>
<accession>A0ABP9BGB6</accession>
<reference evidence="4" key="1">
    <citation type="journal article" date="2019" name="Int. J. Syst. Evol. Microbiol.">
        <title>The Global Catalogue of Microorganisms (GCM) 10K type strain sequencing project: providing services to taxonomists for standard genome sequencing and annotation.</title>
        <authorList>
            <consortium name="The Broad Institute Genomics Platform"/>
            <consortium name="The Broad Institute Genome Sequencing Center for Infectious Disease"/>
            <person name="Wu L."/>
            <person name="Ma J."/>
        </authorList>
    </citation>
    <scope>NUCLEOTIDE SEQUENCE [LARGE SCALE GENOMIC DNA]</scope>
    <source>
        <strain evidence="4">JCM 17979</strain>
    </source>
</reference>
<dbReference type="Proteomes" id="UP001500928">
    <property type="component" value="Unassembled WGS sequence"/>
</dbReference>
<keyword evidence="2" id="KW-0456">Lyase</keyword>
<dbReference type="Gene3D" id="3.40.50.1400">
    <property type="match status" value="2"/>
</dbReference>
<protein>
    <submittedName>
        <fullName evidence="3">Sirohydrochlorin chelatase</fullName>
    </submittedName>
</protein>
<dbReference type="PANTHER" id="PTHR33542">
    <property type="entry name" value="SIROHYDROCHLORIN FERROCHELATASE, CHLOROPLASTIC"/>
    <property type="match status" value="1"/>
</dbReference>
<dbReference type="CDD" id="cd03416">
    <property type="entry name" value="CbiX_SirB_N"/>
    <property type="match status" value="1"/>
</dbReference>
<dbReference type="SUPFAM" id="SSF53800">
    <property type="entry name" value="Chelatase"/>
    <property type="match status" value="1"/>
</dbReference>
<dbReference type="RefSeq" id="WP_345417397.1">
    <property type="nucleotide sequence ID" value="NZ_BAABHO010000027.1"/>
</dbReference>
<keyword evidence="4" id="KW-1185">Reference proteome</keyword>
<evidence type="ECO:0000256" key="1">
    <source>
        <dbReference type="ARBA" id="ARBA00022723"/>
    </source>
</evidence>
<sequence>MTAPALLLLAHGTADADGRATWERLLASVRHALPAVTVGLAYADVVGPTLAEALSSLPGPVVVVPAFLASGYHVRVDVPEQLAATGRDDVVVAETFGPDPRLVGVLLDRLAEAGARPGDTVVLAAAGSRDPGAQDDLRTAAALLTARVGHEVPVGYIAGGEPRVASVVASAASRGPRVVAATWLLAPGAFHRWLADAGAAVVAEPLGDHPDVVAVVLARYEAGVSAGAAAGVGA</sequence>
<dbReference type="PANTHER" id="PTHR33542:SF5">
    <property type="entry name" value="FERROCHELATASE CHE1"/>
    <property type="match status" value="1"/>
</dbReference>
<gene>
    <name evidence="3" type="ORF">GCM10023200_34010</name>
</gene>
<keyword evidence="1" id="KW-0479">Metal-binding</keyword>
<evidence type="ECO:0000313" key="3">
    <source>
        <dbReference type="EMBL" id="GAA4795203.1"/>
    </source>
</evidence>
<proteinExistence type="predicted"/>